<reference evidence="2 3" key="1">
    <citation type="journal article" date="2010" name="Stand. Genomic Sci.">
        <title>Complete genome sequence of Haloterrigena turkmenica type strain (4k).</title>
        <authorList>
            <person name="Saunders E."/>
            <person name="Tindall B.J."/>
            <person name="Fahnrich R."/>
            <person name="Lapidus A."/>
            <person name="Copeland A."/>
            <person name="Del Rio T.G."/>
            <person name="Lucas S."/>
            <person name="Chen F."/>
            <person name="Tice H."/>
            <person name="Cheng J.F."/>
            <person name="Han C."/>
            <person name="Detter J.C."/>
            <person name="Bruce D."/>
            <person name="Goodwin L."/>
            <person name="Chain P."/>
            <person name="Pitluck S."/>
            <person name="Pati A."/>
            <person name="Ivanova N."/>
            <person name="Mavromatis K."/>
            <person name="Chen A."/>
            <person name="Palaniappan K."/>
            <person name="Land M."/>
            <person name="Hauser L."/>
            <person name="Chang Y.J."/>
            <person name="Jeffries C.D."/>
            <person name="Brettin T."/>
            <person name="Rohde M."/>
            <person name="Goker M."/>
            <person name="Bristow J."/>
            <person name="Eisen J.A."/>
            <person name="Markowitz V."/>
            <person name="Hugenholtz P."/>
            <person name="Klenk H.P."/>
            <person name="Kyrpides N.C."/>
        </authorList>
    </citation>
    <scope>NUCLEOTIDE SEQUENCE [LARGE SCALE GENOMIC DNA]</scope>
    <source>
        <strain evidence="3">ATCC 51198 / DSM 5511 / JCM 9101 / NCIMB 13204 / VKM B-1734 / 4k</strain>
    </source>
</reference>
<proteinExistence type="predicted"/>
<dbReference type="HOGENOM" id="CLU_3003088_0_0_2"/>
<protein>
    <submittedName>
        <fullName evidence="2">Uncharacterized protein</fullName>
    </submittedName>
</protein>
<dbReference type="AlphaFoldDB" id="D2S1S4"/>
<accession>D2S1S4</accession>
<dbReference type="EMBL" id="CP001862">
    <property type="protein sequence ID" value="ADB63321.1"/>
    <property type="molecule type" value="Genomic_DNA"/>
</dbReference>
<organism evidence="2 3">
    <name type="scientific">Haloterrigena turkmenica (strain ATCC 51198 / DSM 5511 / JCM 9101 / NCIMB 13204 / VKM B-1734 / 4k)</name>
    <name type="common">Halococcus turkmenicus</name>
    <dbReference type="NCBI Taxonomy" id="543526"/>
    <lineage>
        <taxon>Archaea</taxon>
        <taxon>Methanobacteriati</taxon>
        <taxon>Methanobacteriota</taxon>
        <taxon>Stenosarchaea group</taxon>
        <taxon>Halobacteria</taxon>
        <taxon>Halobacteriales</taxon>
        <taxon>Natrialbaceae</taxon>
        <taxon>Haloterrigena</taxon>
    </lineage>
</organism>
<gene>
    <name evidence="2" type="ordered locus">Htur_4511</name>
</gene>
<evidence type="ECO:0000256" key="1">
    <source>
        <dbReference type="SAM" id="MobiDB-lite"/>
    </source>
</evidence>
<evidence type="ECO:0000313" key="2">
    <source>
        <dbReference type="EMBL" id="ADB63321.1"/>
    </source>
</evidence>
<geneLocation type="plasmid" evidence="2 3">
    <name>pHTUR02</name>
</geneLocation>
<keyword evidence="3" id="KW-1185">Reference proteome</keyword>
<sequence>MSEKELDGKRLNRGDDATDTQTDSTIVSDGGVQTGDDGQRKLEGMHCRGANRPTHD</sequence>
<feature type="compositionally biased region" description="Basic and acidic residues" evidence="1">
    <location>
        <begin position="37"/>
        <end position="46"/>
    </location>
</feature>
<dbReference type="KEGG" id="htu:Htur_4511"/>
<name>D2S1S4_HALTV</name>
<evidence type="ECO:0000313" key="3">
    <source>
        <dbReference type="Proteomes" id="UP000001903"/>
    </source>
</evidence>
<feature type="region of interest" description="Disordered" evidence="1">
    <location>
        <begin position="1"/>
        <end position="56"/>
    </location>
</feature>
<keyword evidence="2" id="KW-0614">Plasmid</keyword>
<feature type="compositionally biased region" description="Basic and acidic residues" evidence="1">
    <location>
        <begin position="1"/>
        <end position="16"/>
    </location>
</feature>
<dbReference type="Proteomes" id="UP000001903">
    <property type="component" value="Plasmid pHTUR02"/>
</dbReference>